<evidence type="ECO:0000256" key="5">
    <source>
        <dbReference type="ARBA" id="ARBA00022989"/>
    </source>
</evidence>
<comment type="subcellular location">
    <subcellularLocation>
        <location evidence="1">Membrane</location>
        <topology evidence="1">Multi-pass membrane protein</topology>
    </subcellularLocation>
</comment>
<feature type="transmembrane region" description="Helical" evidence="9">
    <location>
        <begin position="101"/>
        <end position="121"/>
    </location>
</feature>
<dbReference type="SMART" id="SM00724">
    <property type="entry name" value="TLC"/>
    <property type="match status" value="1"/>
</dbReference>
<comment type="catalytic activity">
    <reaction evidence="7">
        <text>sphinganine + octadecanoyl-CoA = N-(octadecanoyl)-sphinganine + CoA + H(+)</text>
        <dbReference type="Rhea" id="RHEA:36547"/>
        <dbReference type="ChEBI" id="CHEBI:15378"/>
        <dbReference type="ChEBI" id="CHEBI:57287"/>
        <dbReference type="ChEBI" id="CHEBI:57394"/>
        <dbReference type="ChEBI" id="CHEBI:57817"/>
        <dbReference type="ChEBI" id="CHEBI:67033"/>
    </reaction>
    <physiologicalReaction direction="left-to-right" evidence="7">
        <dbReference type="Rhea" id="RHEA:36548"/>
    </physiologicalReaction>
</comment>
<feature type="domain" description="TLC" evidence="10">
    <location>
        <begin position="100"/>
        <end position="310"/>
    </location>
</feature>
<dbReference type="PROSITE" id="PS50922">
    <property type="entry name" value="TLC"/>
    <property type="match status" value="1"/>
</dbReference>
<dbReference type="OrthoDB" id="10037468at2759"/>
<evidence type="ECO:0000259" key="10">
    <source>
        <dbReference type="PROSITE" id="PS50922"/>
    </source>
</evidence>
<reference evidence="11" key="2">
    <citation type="journal article" date="2008" name="Genome Biol.">
        <title>Improved genome assembly and evidence-based global gene model set for the chordate Ciona intestinalis: new insight into intron and operon populations.</title>
        <authorList>
            <person name="Satou Y."/>
            <person name="Mineta K."/>
            <person name="Ogasawara M."/>
            <person name="Sasakura Y."/>
            <person name="Shoguchi E."/>
            <person name="Ueno K."/>
            <person name="Yamada L."/>
            <person name="Matsumoto J."/>
            <person name="Wasserscheid J."/>
            <person name="Dewar K."/>
            <person name="Wiley G.B."/>
            <person name="Macmil S.L."/>
            <person name="Roe B.A."/>
            <person name="Zeller R.W."/>
            <person name="Hastings K.E."/>
            <person name="Lemaire P."/>
            <person name="Lindquist E."/>
            <person name="Endo T."/>
            <person name="Hotta K."/>
            <person name="Inaba K."/>
        </authorList>
    </citation>
    <scope>NUCLEOTIDE SEQUENCE [LARGE SCALE GENOMIC DNA]</scope>
    <source>
        <strain evidence="11">wild type</strain>
    </source>
</reference>
<evidence type="ECO:0000256" key="6">
    <source>
        <dbReference type="ARBA" id="ARBA00023136"/>
    </source>
</evidence>
<reference evidence="11" key="3">
    <citation type="submission" date="2025-08" db="UniProtKB">
        <authorList>
            <consortium name="Ensembl"/>
        </authorList>
    </citation>
    <scope>IDENTIFICATION</scope>
</reference>
<dbReference type="AlphaFoldDB" id="F6TI69"/>
<sequence>MAGEELNYYAQKYPSYKEFVTDVSTALSSNWNKLETYDLTPSGWWSVLRQHGSCTVNDIVGIIAAAYLWTIARELLTKNVFKPLANAAGLAKKEQEKAPECMWKLTVSTIAWLYSAFLVLYQYDVFYHPSLAIKDWNLKCTVPWDLYIAYAAQLSFYVHSIYATAILDEWRKDSVVLLVHHVFTILLLSSSYLFRYTHLGALVLFFHDFSDIFLELTKLTVYLKTKGGVWETRCETLSTAGFIAFGISWFVFRLYWFPLKAIYVGAYVSYLRETEVPPFYFFTNGLMLALLAIHIWWFKFIVLMAYKVSFGKNKEVKDPREYQKNGVTRNGFQKRKHA</sequence>
<evidence type="ECO:0000256" key="8">
    <source>
        <dbReference type="PROSITE-ProRule" id="PRU00205"/>
    </source>
</evidence>
<accession>F6TI69</accession>
<feature type="transmembrane region" description="Helical" evidence="9">
    <location>
        <begin position="147"/>
        <end position="167"/>
    </location>
</feature>
<dbReference type="GeneID" id="100186491"/>
<dbReference type="Ensembl" id="ENSCINT00000002916.3">
    <property type="protein sequence ID" value="ENSCINP00000002916.3"/>
    <property type="gene ID" value="ENSCING00000001480.3"/>
</dbReference>
<dbReference type="PIRSF" id="PIRSF005225">
    <property type="entry name" value="LAG1_LAC1"/>
    <property type="match status" value="1"/>
</dbReference>
<evidence type="ECO:0000313" key="11">
    <source>
        <dbReference type="Ensembl" id="ENSCINP00000002916.3"/>
    </source>
</evidence>
<dbReference type="KEGG" id="cin:100186491"/>
<evidence type="ECO:0000256" key="2">
    <source>
        <dbReference type="ARBA" id="ARBA00004760"/>
    </source>
</evidence>
<proteinExistence type="predicted"/>
<dbReference type="HOGENOM" id="CLU_028277_0_0_1"/>
<dbReference type="GO" id="GO:0050291">
    <property type="term" value="F:sphingosine N-acyltransferase activity"/>
    <property type="evidence" value="ECO:0000318"/>
    <property type="project" value="GO_Central"/>
</dbReference>
<evidence type="ECO:0000313" key="12">
    <source>
        <dbReference type="Proteomes" id="UP000008144"/>
    </source>
</evidence>
<dbReference type="RefSeq" id="XP_002127355.1">
    <property type="nucleotide sequence ID" value="XM_002127319.4"/>
</dbReference>
<dbReference type="InterPro" id="IPR006634">
    <property type="entry name" value="TLC-dom"/>
</dbReference>
<dbReference type="PANTHER" id="PTHR12560:SF58">
    <property type="entry name" value="CERAMIDE SYNTHASE 1"/>
    <property type="match status" value="1"/>
</dbReference>
<evidence type="ECO:0000256" key="3">
    <source>
        <dbReference type="ARBA" id="ARBA00004991"/>
    </source>
</evidence>
<comment type="pathway">
    <text evidence="2">Lipid metabolism; sphingolipid metabolism.</text>
</comment>
<protein>
    <submittedName>
        <fullName evidence="11">Ceramide synthase 1-like</fullName>
    </submittedName>
</protein>
<keyword evidence="4 8" id="KW-0812">Transmembrane</keyword>
<dbReference type="EMBL" id="EAAA01001960">
    <property type="status" value="NOT_ANNOTATED_CDS"/>
    <property type="molecule type" value="Genomic_DNA"/>
</dbReference>
<evidence type="ECO:0000256" key="4">
    <source>
        <dbReference type="ARBA" id="ARBA00022692"/>
    </source>
</evidence>
<dbReference type="InterPro" id="IPR016439">
    <property type="entry name" value="Lag1/Lac1-like"/>
</dbReference>
<reference evidence="11" key="4">
    <citation type="submission" date="2025-09" db="UniProtKB">
        <authorList>
            <consortium name="Ensembl"/>
        </authorList>
    </citation>
    <scope>IDENTIFICATION</scope>
</reference>
<comment type="pathway">
    <text evidence="3">Sphingolipid metabolism.</text>
</comment>
<feature type="transmembrane region" description="Helical" evidence="9">
    <location>
        <begin position="174"/>
        <end position="193"/>
    </location>
</feature>
<dbReference type="STRING" id="7719.ENSCINP00000002916"/>
<dbReference type="GO" id="GO:0016020">
    <property type="term" value="C:membrane"/>
    <property type="evidence" value="ECO:0007669"/>
    <property type="project" value="UniProtKB-SubCell"/>
</dbReference>
<dbReference type="InParanoid" id="F6TI69"/>
<reference evidence="12" key="1">
    <citation type="journal article" date="2002" name="Science">
        <title>The draft genome of Ciona intestinalis: insights into chordate and vertebrate origins.</title>
        <authorList>
            <person name="Dehal P."/>
            <person name="Satou Y."/>
            <person name="Campbell R.K."/>
            <person name="Chapman J."/>
            <person name="Degnan B."/>
            <person name="De Tomaso A."/>
            <person name="Davidson B."/>
            <person name="Di Gregorio A."/>
            <person name="Gelpke M."/>
            <person name="Goodstein D.M."/>
            <person name="Harafuji N."/>
            <person name="Hastings K.E."/>
            <person name="Ho I."/>
            <person name="Hotta K."/>
            <person name="Huang W."/>
            <person name="Kawashima T."/>
            <person name="Lemaire P."/>
            <person name="Martinez D."/>
            <person name="Meinertzhagen I.A."/>
            <person name="Necula S."/>
            <person name="Nonaka M."/>
            <person name="Putnam N."/>
            <person name="Rash S."/>
            <person name="Saiga H."/>
            <person name="Satake M."/>
            <person name="Terry A."/>
            <person name="Yamada L."/>
            <person name="Wang H.G."/>
            <person name="Awazu S."/>
            <person name="Azumi K."/>
            <person name="Boore J."/>
            <person name="Branno M."/>
            <person name="Chin-Bow S."/>
            <person name="DeSantis R."/>
            <person name="Doyle S."/>
            <person name="Francino P."/>
            <person name="Keys D.N."/>
            <person name="Haga S."/>
            <person name="Hayashi H."/>
            <person name="Hino K."/>
            <person name="Imai K.S."/>
            <person name="Inaba K."/>
            <person name="Kano S."/>
            <person name="Kobayashi K."/>
            <person name="Kobayashi M."/>
            <person name="Lee B.I."/>
            <person name="Makabe K.W."/>
            <person name="Manohar C."/>
            <person name="Matassi G."/>
            <person name="Medina M."/>
            <person name="Mochizuki Y."/>
            <person name="Mount S."/>
            <person name="Morishita T."/>
            <person name="Miura S."/>
            <person name="Nakayama A."/>
            <person name="Nishizaka S."/>
            <person name="Nomoto H."/>
            <person name="Ohta F."/>
            <person name="Oishi K."/>
            <person name="Rigoutsos I."/>
            <person name="Sano M."/>
            <person name="Sasaki A."/>
            <person name="Sasakura Y."/>
            <person name="Shoguchi E."/>
            <person name="Shin-i T."/>
            <person name="Spagnuolo A."/>
            <person name="Stainier D."/>
            <person name="Suzuki M.M."/>
            <person name="Tassy O."/>
            <person name="Takatori N."/>
            <person name="Tokuoka M."/>
            <person name="Yagi K."/>
            <person name="Yoshizaki F."/>
            <person name="Wada S."/>
            <person name="Zhang C."/>
            <person name="Hyatt P.D."/>
            <person name="Larimer F."/>
            <person name="Detter C."/>
            <person name="Doggett N."/>
            <person name="Glavina T."/>
            <person name="Hawkins T."/>
            <person name="Richardson P."/>
            <person name="Lucas S."/>
            <person name="Kohara Y."/>
            <person name="Levine M."/>
            <person name="Satoh N."/>
            <person name="Rokhsar D.S."/>
        </authorList>
    </citation>
    <scope>NUCLEOTIDE SEQUENCE [LARGE SCALE GENOMIC DNA]</scope>
</reference>
<keyword evidence="5 9" id="KW-1133">Transmembrane helix</keyword>
<dbReference type="Proteomes" id="UP000008144">
    <property type="component" value="Chromosome 4"/>
</dbReference>
<keyword evidence="12" id="KW-1185">Reference proteome</keyword>
<evidence type="ECO:0000256" key="1">
    <source>
        <dbReference type="ARBA" id="ARBA00004141"/>
    </source>
</evidence>
<organism evidence="11 12">
    <name type="scientific">Ciona intestinalis</name>
    <name type="common">Transparent sea squirt</name>
    <name type="synonym">Ascidia intestinalis</name>
    <dbReference type="NCBI Taxonomy" id="7719"/>
    <lineage>
        <taxon>Eukaryota</taxon>
        <taxon>Metazoa</taxon>
        <taxon>Chordata</taxon>
        <taxon>Tunicata</taxon>
        <taxon>Ascidiacea</taxon>
        <taxon>Phlebobranchia</taxon>
        <taxon>Cionidae</taxon>
        <taxon>Ciona</taxon>
    </lineage>
</organism>
<feature type="transmembrane region" description="Helical" evidence="9">
    <location>
        <begin position="279"/>
        <end position="306"/>
    </location>
</feature>
<gene>
    <name evidence="11" type="primary">LOC100186491</name>
</gene>
<evidence type="ECO:0000256" key="7">
    <source>
        <dbReference type="ARBA" id="ARBA00049036"/>
    </source>
</evidence>
<keyword evidence="6 8" id="KW-0472">Membrane</keyword>
<dbReference type="OMA" id="QTHERYQ"/>
<name>F6TI69_CIOIN</name>
<dbReference type="GeneTree" id="ENSGT01030000234515"/>
<dbReference type="Pfam" id="PF03798">
    <property type="entry name" value="TRAM_LAG1_CLN8"/>
    <property type="match status" value="1"/>
</dbReference>
<evidence type="ECO:0000256" key="9">
    <source>
        <dbReference type="SAM" id="Phobius"/>
    </source>
</evidence>
<dbReference type="UniPathway" id="UPA00222"/>
<dbReference type="PANTHER" id="PTHR12560">
    <property type="entry name" value="LONGEVITY ASSURANCE FACTOR 1 LAG1"/>
    <property type="match status" value="1"/>
</dbReference>
<accession>A0A1W2WGP8</accession>
<dbReference type="GO" id="GO:0046513">
    <property type="term" value="P:ceramide biosynthetic process"/>
    <property type="evidence" value="ECO:0000318"/>
    <property type="project" value="GO_Central"/>
</dbReference>